<dbReference type="Pfam" id="PF00155">
    <property type="entry name" value="Aminotran_1_2"/>
    <property type="match status" value="1"/>
</dbReference>
<dbReference type="GO" id="GO:0030170">
    <property type="term" value="F:pyridoxal phosphate binding"/>
    <property type="evidence" value="ECO:0007669"/>
    <property type="project" value="InterPro"/>
</dbReference>
<reference evidence="4" key="3">
    <citation type="journal article" date="2010" name="Genome Res.">
        <title>Population genomic sequencing of Coccidioides fungi reveals recent hybridization and transposon control.</title>
        <authorList>
            <person name="Neafsey D.E."/>
            <person name="Barker B.M."/>
            <person name="Sharpton T.J."/>
            <person name="Stajich J.E."/>
            <person name="Park D.J."/>
            <person name="Whiston E."/>
            <person name="Hung C.-Y."/>
            <person name="McMahan C."/>
            <person name="White J."/>
            <person name="Sykes S."/>
            <person name="Heiman D."/>
            <person name="Young S."/>
            <person name="Zeng Q."/>
            <person name="Abouelleil A."/>
            <person name="Aftuck L."/>
            <person name="Bessette D."/>
            <person name="Brown A."/>
            <person name="FitzGerald M."/>
            <person name="Lui A."/>
            <person name="Macdonald J.P."/>
            <person name="Priest M."/>
            <person name="Orbach M.J."/>
            <person name="Galgiani J.N."/>
            <person name="Kirkland T.N."/>
            <person name="Cole G.T."/>
            <person name="Birren B.W."/>
            <person name="Henn M.R."/>
            <person name="Taylor J.W."/>
            <person name="Rounsley S.D."/>
        </authorList>
    </citation>
    <scope>NUCLEOTIDE SEQUENCE [LARGE SCALE GENOMIC DNA]</scope>
    <source>
        <strain evidence="4">RMSCC 3488</strain>
    </source>
</reference>
<protein>
    <submittedName>
        <fullName evidence="3">1-aminocyclopropane-1-carboxylate synthase 1</fullName>
    </submittedName>
</protein>
<dbReference type="PANTHER" id="PTHR43795">
    <property type="entry name" value="BIFUNCTIONAL ASPARTATE AMINOTRANSFERASE AND GLUTAMATE/ASPARTATE-PREPHENATE AMINOTRANSFERASE-RELATED"/>
    <property type="match status" value="1"/>
</dbReference>
<accession>A0A0J6FB49</accession>
<dbReference type="InterPro" id="IPR004839">
    <property type="entry name" value="Aminotransferase_I/II_large"/>
</dbReference>
<evidence type="ECO:0000313" key="3">
    <source>
        <dbReference type="EMBL" id="KMM66485.1"/>
    </source>
</evidence>
<reference evidence="3 4" key="1">
    <citation type="submission" date="2007-06" db="EMBL/GenBank/DDBJ databases">
        <title>The Genome Sequence of Coccidioides posadasii RMSCC_3488.</title>
        <authorList>
            <consortium name="Coccidioides Genome Resources Consortium"/>
            <consortium name="The Broad Institute Genome Sequencing Platform"/>
            <person name="Henn M.R."/>
            <person name="Sykes S."/>
            <person name="Young S."/>
            <person name="Jaffe D."/>
            <person name="Berlin A."/>
            <person name="Alvarez P."/>
            <person name="Butler J."/>
            <person name="Gnerre S."/>
            <person name="Grabherr M."/>
            <person name="Mauceli E."/>
            <person name="Brockman W."/>
            <person name="Kodira C."/>
            <person name="Alvarado L."/>
            <person name="Zeng Q."/>
            <person name="Crawford M."/>
            <person name="Antoine C."/>
            <person name="Devon K."/>
            <person name="Galgiani J."/>
            <person name="Orsborn K."/>
            <person name="Lewis M.L."/>
            <person name="Nusbaum C."/>
            <person name="Galagan J."/>
            <person name="Birren B."/>
        </authorList>
    </citation>
    <scope>NUCLEOTIDE SEQUENCE [LARGE SCALE GENOMIC DNA]</scope>
    <source>
        <strain evidence="3 4">RMSCC 3488</strain>
    </source>
</reference>
<feature type="domain" description="Aminotransferase class I/classII large" evidence="2">
    <location>
        <begin position="76"/>
        <end position="418"/>
    </location>
</feature>
<dbReference type="InterPro" id="IPR015422">
    <property type="entry name" value="PyrdxlP-dep_Trfase_small"/>
</dbReference>
<dbReference type="InterPro" id="IPR050478">
    <property type="entry name" value="Ethylene_sulfur-biosynth"/>
</dbReference>
<gene>
    <name evidence="3" type="ORF">CPAG_02824</name>
</gene>
<evidence type="ECO:0000313" key="4">
    <source>
        <dbReference type="Proteomes" id="UP000054567"/>
    </source>
</evidence>
<dbReference type="CDD" id="cd00609">
    <property type="entry name" value="AAT_like"/>
    <property type="match status" value="1"/>
</dbReference>
<dbReference type="InterPro" id="IPR015421">
    <property type="entry name" value="PyrdxlP-dep_Trfase_major"/>
</dbReference>
<sequence>MLSERGVRVALILKEPWKFPPSESSLYDKEKNPNGIISLATAENFLVHDTLEEYINRNISIPKAAFTYAYGSPYCAALTVPIARHINTHFKPCTPISSSHIVIANGVTAVNDLLGYVLADPNDAIMINRPIYGKFGLDFGCRGDVGVVYADTEPLEVFSVDVVKKYEEAIVTAEKGGVKVRAMLITNPHNPLGRCYPPETLRELMRFCHRRNIHFISDEIYALSVFDSGETGTIPFTSALAIDPTGLLDENYIHVMYGMAKDFSAPGLKLGFLISKNADVRKGVACASRFGRPSGVSIAIASQMLNDEAFVSSYLSLCRETLARTYKFVTALLRENNIPYLPGSNAGYFVWIDLSAFIPPTTEQKPMSKTDREIALAERFVEAGVFLQPGDEQSYTPGWFRLVYTHEEEIVTEGIRRLVSSLKSLEWLSNANLN</sequence>
<dbReference type="PANTHER" id="PTHR43795:SF39">
    <property type="entry name" value="AMINOTRANSFERASE CLASS I_CLASSII DOMAIN-CONTAINING PROTEIN"/>
    <property type="match status" value="1"/>
</dbReference>
<dbReference type="VEuPathDB" id="FungiDB:CPAG_02824"/>
<reference evidence="4" key="2">
    <citation type="journal article" date="2009" name="Genome Res.">
        <title>Comparative genomic analyses of the human fungal pathogens Coccidioides and their relatives.</title>
        <authorList>
            <person name="Sharpton T.J."/>
            <person name="Stajich J.E."/>
            <person name="Rounsley S.D."/>
            <person name="Gardner M.J."/>
            <person name="Wortman J.R."/>
            <person name="Jordar V.S."/>
            <person name="Maiti R."/>
            <person name="Kodira C.D."/>
            <person name="Neafsey D.E."/>
            <person name="Zeng Q."/>
            <person name="Hung C.-Y."/>
            <person name="McMahan C."/>
            <person name="Muszewska A."/>
            <person name="Grynberg M."/>
            <person name="Mandel M.A."/>
            <person name="Kellner E.M."/>
            <person name="Barker B.M."/>
            <person name="Galgiani J.N."/>
            <person name="Orbach M.J."/>
            <person name="Kirkland T.N."/>
            <person name="Cole G.T."/>
            <person name="Henn M.R."/>
            <person name="Birren B.W."/>
            <person name="Taylor J.W."/>
        </authorList>
    </citation>
    <scope>NUCLEOTIDE SEQUENCE [LARGE SCALE GENOMIC DNA]</scope>
    <source>
        <strain evidence="4">RMSCC 3488</strain>
    </source>
</reference>
<organism evidence="3 4">
    <name type="scientific">Coccidioides posadasii RMSCC 3488</name>
    <dbReference type="NCBI Taxonomy" id="454284"/>
    <lineage>
        <taxon>Eukaryota</taxon>
        <taxon>Fungi</taxon>
        <taxon>Dikarya</taxon>
        <taxon>Ascomycota</taxon>
        <taxon>Pezizomycotina</taxon>
        <taxon>Eurotiomycetes</taxon>
        <taxon>Eurotiomycetidae</taxon>
        <taxon>Onygenales</taxon>
        <taxon>Onygenaceae</taxon>
        <taxon>Coccidioides</taxon>
    </lineage>
</organism>
<proteinExistence type="predicted"/>
<dbReference type="Gene3D" id="3.90.1150.10">
    <property type="entry name" value="Aspartate Aminotransferase, domain 1"/>
    <property type="match status" value="1"/>
</dbReference>
<dbReference type="GO" id="GO:0006520">
    <property type="term" value="P:amino acid metabolic process"/>
    <property type="evidence" value="ECO:0007669"/>
    <property type="project" value="TreeGrafter"/>
</dbReference>
<dbReference type="GO" id="GO:0008483">
    <property type="term" value="F:transaminase activity"/>
    <property type="evidence" value="ECO:0007669"/>
    <property type="project" value="TreeGrafter"/>
</dbReference>
<name>A0A0J6FB49_COCPO</name>
<dbReference type="SUPFAM" id="SSF53383">
    <property type="entry name" value="PLP-dependent transferases"/>
    <property type="match status" value="1"/>
</dbReference>
<dbReference type="Gene3D" id="3.40.640.10">
    <property type="entry name" value="Type I PLP-dependent aspartate aminotransferase-like (Major domain)"/>
    <property type="match status" value="1"/>
</dbReference>
<dbReference type="EMBL" id="DS268109">
    <property type="protein sequence ID" value="KMM66485.1"/>
    <property type="molecule type" value="Genomic_DNA"/>
</dbReference>
<evidence type="ECO:0000256" key="1">
    <source>
        <dbReference type="ARBA" id="ARBA00022898"/>
    </source>
</evidence>
<dbReference type="Proteomes" id="UP000054567">
    <property type="component" value="Unassembled WGS sequence"/>
</dbReference>
<dbReference type="OrthoDB" id="7042322at2759"/>
<keyword evidence="1" id="KW-0663">Pyridoxal phosphate</keyword>
<dbReference type="InterPro" id="IPR015424">
    <property type="entry name" value="PyrdxlP-dep_Trfase"/>
</dbReference>
<evidence type="ECO:0000259" key="2">
    <source>
        <dbReference type="Pfam" id="PF00155"/>
    </source>
</evidence>
<dbReference type="AlphaFoldDB" id="A0A0J6FB49"/>
<dbReference type="PRINTS" id="PR00753">
    <property type="entry name" value="ACCSYNTHASE"/>
</dbReference>